<keyword evidence="3" id="KW-1185">Reference proteome</keyword>
<evidence type="ECO:0000313" key="3">
    <source>
        <dbReference type="Proteomes" id="UP000003416"/>
    </source>
</evidence>
<name>F3PVP1_9BACE</name>
<reference evidence="2 3" key="1">
    <citation type="submission" date="2011-02" db="EMBL/GenBank/DDBJ databases">
        <authorList>
            <person name="Weinstock G."/>
            <person name="Sodergren E."/>
            <person name="Clifton S."/>
            <person name="Fulton L."/>
            <person name="Fulton B."/>
            <person name="Courtney L."/>
            <person name="Fronick C."/>
            <person name="Harrison M."/>
            <person name="Strong C."/>
            <person name="Farmer C."/>
            <person name="Delahaunty K."/>
            <person name="Markovic C."/>
            <person name="Hall O."/>
            <person name="Minx P."/>
            <person name="Tomlinson C."/>
            <person name="Mitreva M."/>
            <person name="Hou S."/>
            <person name="Chen J."/>
            <person name="Wollam A."/>
            <person name="Pepin K.H."/>
            <person name="Johnson M."/>
            <person name="Bhonagiri V."/>
            <person name="Zhang X."/>
            <person name="Suruliraj S."/>
            <person name="Warren W."/>
            <person name="Chinwalla A."/>
            <person name="Mardis E.R."/>
            <person name="Wilson R.K."/>
        </authorList>
    </citation>
    <scope>NUCLEOTIDE SEQUENCE [LARGE SCALE GENOMIC DNA]</scope>
    <source>
        <strain evidence="2 3">YIT 12057</strain>
    </source>
</reference>
<proteinExistence type="predicted"/>
<evidence type="ECO:0000313" key="1">
    <source>
        <dbReference type="EMBL" id="EGF51774.1"/>
    </source>
</evidence>
<dbReference type="HOGENOM" id="CLU_3212394_0_0_10"/>
<dbReference type="AlphaFoldDB" id="F3PVP1"/>
<dbReference type="EMBL" id="AFBN01000079">
    <property type="protein sequence ID" value="EGF54096.1"/>
    <property type="molecule type" value="Genomic_DNA"/>
</dbReference>
<accession>F3PVP1</accession>
<dbReference type="EMBL" id="AFBN01000097">
    <property type="protein sequence ID" value="EGF51774.1"/>
    <property type="molecule type" value="Genomic_DNA"/>
</dbReference>
<sequence length="44" mass="4656">MDLIGSSYHFSVFIIICATGSGEAARVPPLWVASSAHYACVRDG</sequence>
<protein>
    <submittedName>
        <fullName evidence="2">Uncharacterized protein</fullName>
    </submittedName>
</protein>
<organism evidence="2 3">
    <name type="scientific">Bacteroides fluxus YIT 12057</name>
    <dbReference type="NCBI Taxonomy" id="763034"/>
    <lineage>
        <taxon>Bacteria</taxon>
        <taxon>Pseudomonadati</taxon>
        <taxon>Bacteroidota</taxon>
        <taxon>Bacteroidia</taxon>
        <taxon>Bacteroidales</taxon>
        <taxon>Bacteroidaceae</taxon>
        <taxon>Bacteroides</taxon>
    </lineage>
</organism>
<comment type="caution">
    <text evidence="2">The sequence shown here is derived from an EMBL/GenBank/DDBJ whole genome shotgun (WGS) entry which is preliminary data.</text>
</comment>
<gene>
    <name evidence="2" type="ORF">HMPREF9446_02818</name>
    <name evidence="1" type="ORF">HMPREF9446_03406</name>
</gene>
<evidence type="ECO:0000313" key="2">
    <source>
        <dbReference type="EMBL" id="EGF54096.1"/>
    </source>
</evidence>
<dbReference type="Proteomes" id="UP000003416">
    <property type="component" value="Unassembled WGS sequence"/>
</dbReference>